<dbReference type="GO" id="GO:0042054">
    <property type="term" value="F:histone methyltransferase activity"/>
    <property type="evidence" value="ECO:0007669"/>
    <property type="project" value="TreeGrafter"/>
</dbReference>
<dbReference type="Proteomes" id="UP000268162">
    <property type="component" value="Unassembled WGS sequence"/>
</dbReference>
<feature type="compositionally biased region" description="Basic residues" evidence="16">
    <location>
        <begin position="514"/>
        <end position="523"/>
    </location>
</feature>
<evidence type="ECO:0000259" key="17">
    <source>
        <dbReference type="Pfam" id="PF13649"/>
    </source>
</evidence>
<dbReference type="PANTHER" id="PTHR11006:SF123">
    <property type="entry name" value="RIBOSOMAL PROTEIN ARGININE N-METHYLTRANSFERASE RMT3"/>
    <property type="match status" value="1"/>
</dbReference>
<keyword evidence="6 15" id="KW-0489">Methyltransferase</keyword>
<comment type="catalytic activity">
    <reaction evidence="14">
        <text>L-arginyl-[protein] + S-adenosyl-L-methionine = N(omega)-methyl-L-arginyl-[protein] + S-adenosyl-L-homocysteine + H(+)</text>
        <dbReference type="Rhea" id="RHEA:48100"/>
        <dbReference type="Rhea" id="RHEA-COMP:10532"/>
        <dbReference type="Rhea" id="RHEA-COMP:11990"/>
        <dbReference type="ChEBI" id="CHEBI:15378"/>
        <dbReference type="ChEBI" id="CHEBI:29965"/>
        <dbReference type="ChEBI" id="CHEBI:57856"/>
        <dbReference type="ChEBI" id="CHEBI:59789"/>
        <dbReference type="ChEBI" id="CHEBI:65280"/>
    </reaction>
    <physiologicalReaction direction="left-to-right" evidence="14">
        <dbReference type="Rhea" id="RHEA:48101"/>
    </physiologicalReaction>
</comment>
<dbReference type="Pfam" id="PF22528">
    <property type="entry name" value="PRMT_C"/>
    <property type="match status" value="2"/>
</dbReference>
<dbReference type="PROSITE" id="PS51678">
    <property type="entry name" value="SAM_MT_PRMT"/>
    <property type="match status" value="1"/>
</dbReference>
<evidence type="ECO:0000256" key="4">
    <source>
        <dbReference type="ARBA" id="ARBA00022490"/>
    </source>
</evidence>
<feature type="non-terminal residue" evidence="20">
    <location>
        <position position="1"/>
    </location>
</feature>
<keyword evidence="7 15" id="KW-0808">Transferase</keyword>
<evidence type="ECO:0000313" key="21">
    <source>
        <dbReference type="Proteomes" id="UP000268162"/>
    </source>
</evidence>
<feature type="region of interest" description="Disordered" evidence="16">
    <location>
        <begin position="503"/>
        <end position="523"/>
    </location>
</feature>
<dbReference type="GO" id="GO:0005634">
    <property type="term" value="C:nucleus"/>
    <property type="evidence" value="ECO:0007669"/>
    <property type="project" value="UniProtKB-SubCell"/>
</dbReference>
<dbReference type="PANTHER" id="PTHR11006">
    <property type="entry name" value="PROTEIN ARGININE N-METHYLTRANSFERASE"/>
    <property type="match status" value="1"/>
</dbReference>
<feature type="domain" description="Protein arginine N-methyltransferase" evidence="19">
    <location>
        <begin position="317"/>
        <end position="414"/>
    </location>
</feature>
<sequence>DDKWSDWEDEQDEQLKCLFCSEQFSHPSPLFDHCRNEHHFDFVAIKDQLGLDFYQCVRLINYIRECVQSSETPVDGRTLTIAAGTDCLENDAYLRPVLENDGLLMCFDDIELDIIEATKRTTLEGYPAPQTPLETELMKQVIDLQHRLSQAQNGAAGAGATMPAGKDPSDYYFQSYAGNGIHESMLKDTVRTEGYRDFMYDNKDIFKGKVVLDVGCGTGILSMFAARAGARQVFAVDNSDIIDKTHQTIIENQLDGVITLIKGKIEEITLPVSHVDIIISEWMGYFLLFEAMLDSVLVARDRWLLPDGLLCPSTTRILLTGFQDEDLLTDTLHFWRNVYGFKMNVMTQGFHDDAPAEVIPCEAVLTTVQCLKNIDISTVETAALDFVTPLRLVVTKAGTFHGFMGYFDTYFTRRPEDEIPADSEDLPVVPNPNTPLGEGNQAIHRFTTGPHGKPTHWKQTLFVLKEPFPVQVGDVITGQFICHKNPQNHRDLDIDIEYSVLPQGSMDSDAKPSSLRKQRFYLR</sequence>
<evidence type="ECO:0000256" key="6">
    <source>
        <dbReference type="ARBA" id="ARBA00022603"/>
    </source>
</evidence>
<evidence type="ECO:0000259" key="19">
    <source>
        <dbReference type="Pfam" id="PF22528"/>
    </source>
</evidence>
<accession>A0A4V1J4P3</accession>
<comment type="subcellular location">
    <subcellularLocation>
        <location evidence="2">Cytoplasm</location>
        <location evidence="2">Cytosol</location>
    </subcellularLocation>
    <subcellularLocation>
        <location evidence="1">Nucleus</location>
    </subcellularLocation>
</comment>
<evidence type="ECO:0000256" key="15">
    <source>
        <dbReference type="PROSITE-ProRule" id="PRU01015"/>
    </source>
</evidence>
<dbReference type="Gene3D" id="3.40.50.150">
    <property type="entry name" value="Vaccinia Virus protein VP39"/>
    <property type="match status" value="1"/>
</dbReference>
<dbReference type="SUPFAM" id="SSF57667">
    <property type="entry name" value="beta-beta-alpha zinc fingers"/>
    <property type="match status" value="1"/>
</dbReference>
<keyword evidence="10" id="KW-0863">Zinc-finger</keyword>
<dbReference type="EC" id="2.1.1.319" evidence="3"/>
<name>A0A4V1J4P3_9FUNG</name>
<dbReference type="InterPro" id="IPR055135">
    <property type="entry name" value="PRMT_dom"/>
</dbReference>
<dbReference type="InterPro" id="IPR036236">
    <property type="entry name" value="Znf_C2H2_sf"/>
</dbReference>
<dbReference type="GO" id="GO:0005829">
    <property type="term" value="C:cytosol"/>
    <property type="evidence" value="ECO:0007669"/>
    <property type="project" value="UniProtKB-SubCell"/>
</dbReference>
<dbReference type="GO" id="GO:0035242">
    <property type="term" value="F:protein-arginine omega-N asymmetric methyltransferase activity"/>
    <property type="evidence" value="ECO:0007669"/>
    <property type="project" value="UniProtKB-EC"/>
</dbReference>
<evidence type="ECO:0000256" key="11">
    <source>
        <dbReference type="ARBA" id="ARBA00022833"/>
    </source>
</evidence>
<dbReference type="STRING" id="215637.A0A4V1J4P3"/>
<feature type="domain" description="Protein arginine N-methyltransferase" evidence="19">
    <location>
        <begin position="444"/>
        <end position="500"/>
    </location>
</feature>
<evidence type="ECO:0000256" key="12">
    <source>
        <dbReference type="ARBA" id="ARBA00023242"/>
    </source>
</evidence>
<dbReference type="EMBL" id="ML002688">
    <property type="protein sequence ID" value="RKP36259.1"/>
    <property type="molecule type" value="Genomic_DNA"/>
</dbReference>
<feature type="domain" description="Methyltransferase" evidence="17">
    <location>
        <begin position="211"/>
        <end position="308"/>
    </location>
</feature>
<keyword evidence="11" id="KW-0862">Zinc</keyword>
<dbReference type="Pfam" id="PF21137">
    <property type="entry name" value="ANM3_C2H2_Zf"/>
    <property type="match status" value="1"/>
</dbReference>
<evidence type="ECO:0000256" key="10">
    <source>
        <dbReference type="ARBA" id="ARBA00022771"/>
    </source>
</evidence>
<evidence type="ECO:0000256" key="14">
    <source>
        <dbReference type="ARBA" id="ARBA00049303"/>
    </source>
</evidence>
<dbReference type="InterPro" id="IPR049482">
    <property type="entry name" value="ANM3-like_C2H2_Zf"/>
</dbReference>
<dbReference type="FunFam" id="3.40.50.150:FF:000034">
    <property type="entry name" value="Protein arginine N-methyltransferase 3"/>
    <property type="match status" value="1"/>
</dbReference>
<keyword evidence="4" id="KW-0963">Cytoplasm</keyword>
<dbReference type="InterPro" id="IPR041698">
    <property type="entry name" value="Methyltransf_25"/>
</dbReference>
<evidence type="ECO:0000256" key="5">
    <source>
        <dbReference type="ARBA" id="ARBA00022553"/>
    </source>
</evidence>
<keyword evidence="8 15" id="KW-0949">S-adenosyl-L-methionine</keyword>
<evidence type="ECO:0000256" key="8">
    <source>
        <dbReference type="ARBA" id="ARBA00022691"/>
    </source>
</evidence>
<dbReference type="SUPFAM" id="SSF53335">
    <property type="entry name" value="S-adenosyl-L-methionine-dependent methyltransferases"/>
    <property type="match status" value="1"/>
</dbReference>
<comment type="catalytic activity">
    <reaction evidence="13">
        <text>L-arginyl-[protein] + 2 S-adenosyl-L-methionine = N(omega),N(omega)-dimethyl-L-arginyl-[protein] + 2 S-adenosyl-L-homocysteine + 2 H(+)</text>
        <dbReference type="Rhea" id="RHEA:48096"/>
        <dbReference type="Rhea" id="RHEA-COMP:10532"/>
        <dbReference type="Rhea" id="RHEA-COMP:11991"/>
        <dbReference type="ChEBI" id="CHEBI:15378"/>
        <dbReference type="ChEBI" id="CHEBI:29965"/>
        <dbReference type="ChEBI" id="CHEBI:57856"/>
        <dbReference type="ChEBI" id="CHEBI:59789"/>
        <dbReference type="ChEBI" id="CHEBI:61897"/>
        <dbReference type="EC" id="2.1.1.319"/>
    </reaction>
    <physiologicalReaction direction="left-to-right" evidence="13">
        <dbReference type="Rhea" id="RHEA:48097"/>
    </physiologicalReaction>
</comment>
<keyword evidence="12" id="KW-0539">Nucleus</keyword>
<dbReference type="CDD" id="cd02440">
    <property type="entry name" value="AdoMet_MTases"/>
    <property type="match status" value="1"/>
</dbReference>
<dbReference type="GO" id="GO:0032259">
    <property type="term" value="P:methylation"/>
    <property type="evidence" value="ECO:0007669"/>
    <property type="project" value="UniProtKB-KW"/>
</dbReference>
<keyword evidence="21" id="KW-1185">Reference proteome</keyword>
<evidence type="ECO:0000313" key="20">
    <source>
        <dbReference type="EMBL" id="RKP36259.1"/>
    </source>
</evidence>
<evidence type="ECO:0000256" key="2">
    <source>
        <dbReference type="ARBA" id="ARBA00004514"/>
    </source>
</evidence>
<protein>
    <recommendedName>
        <fullName evidence="3">type I protein arginine methyltransferase</fullName>
        <ecNumber evidence="3">2.1.1.319</ecNumber>
    </recommendedName>
</protein>
<dbReference type="Pfam" id="PF13649">
    <property type="entry name" value="Methyltransf_25"/>
    <property type="match status" value="1"/>
</dbReference>
<evidence type="ECO:0000256" key="1">
    <source>
        <dbReference type="ARBA" id="ARBA00004123"/>
    </source>
</evidence>
<keyword evidence="9" id="KW-0479">Metal-binding</keyword>
<gene>
    <name evidence="20" type="ORF">BJ085DRAFT_23472</name>
</gene>
<evidence type="ECO:0000256" key="16">
    <source>
        <dbReference type="SAM" id="MobiDB-lite"/>
    </source>
</evidence>
<evidence type="ECO:0000259" key="18">
    <source>
        <dbReference type="Pfam" id="PF21137"/>
    </source>
</evidence>
<dbReference type="InterPro" id="IPR025799">
    <property type="entry name" value="Arg_MeTrfase"/>
</dbReference>
<evidence type="ECO:0000256" key="9">
    <source>
        <dbReference type="ARBA" id="ARBA00022723"/>
    </source>
</evidence>
<evidence type="ECO:0000256" key="7">
    <source>
        <dbReference type="ARBA" id="ARBA00022679"/>
    </source>
</evidence>
<reference evidence="21" key="1">
    <citation type="journal article" date="2018" name="Nat. Microbiol.">
        <title>Leveraging single-cell genomics to expand the fungal tree of life.</title>
        <authorList>
            <person name="Ahrendt S.R."/>
            <person name="Quandt C.A."/>
            <person name="Ciobanu D."/>
            <person name="Clum A."/>
            <person name="Salamov A."/>
            <person name="Andreopoulos B."/>
            <person name="Cheng J.F."/>
            <person name="Woyke T."/>
            <person name="Pelin A."/>
            <person name="Henrissat B."/>
            <person name="Reynolds N.K."/>
            <person name="Benny G.L."/>
            <person name="Smith M.E."/>
            <person name="James T.Y."/>
            <person name="Grigoriev I.V."/>
        </authorList>
    </citation>
    <scope>NUCLEOTIDE SEQUENCE [LARGE SCALE GENOMIC DNA]</scope>
    <source>
        <strain evidence="21">RSA 468</strain>
    </source>
</reference>
<organism evidence="20 21">
    <name type="scientific">Dimargaris cristalligena</name>
    <dbReference type="NCBI Taxonomy" id="215637"/>
    <lineage>
        <taxon>Eukaryota</taxon>
        <taxon>Fungi</taxon>
        <taxon>Fungi incertae sedis</taxon>
        <taxon>Zoopagomycota</taxon>
        <taxon>Kickxellomycotina</taxon>
        <taxon>Dimargaritomycetes</taxon>
        <taxon>Dimargaritales</taxon>
        <taxon>Dimargaritaceae</taxon>
        <taxon>Dimargaris</taxon>
    </lineage>
</organism>
<dbReference type="GO" id="GO:0008270">
    <property type="term" value="F:zinc ion binding"/>
    <property type="evidence" value="ECO:0007669"/>
    <property type="project" value="UniProtKB-KW"/>
</dbReference>
<dbReference type="Gene3D" id="2.70.160.11">
    <property type="entry name" value="Hnrnp arginine n-methyltransferase1"/>
    <property type="match status" value="1"/>
</dbReference>
<dbReference type="InterPro" id="IPR029063">
    <property type="entry name" value="SAM-dependent_MTases_sf"/>
</dbReference>
<keyword evidence="5" id="KW-0597">Phosphoprotein</keyword>
<evidence type="ECO:0000256" key="3">
    <source>
        <dbReference type="ARBA" id="ARBA00011925"/>
    </source>
</evidence>
<dbReference type="AlphaFoldDB" id="A0A4V1J4P3"/>
<feature type="domain" description="Protein arginine N-methyltransferase 3-like C2H2 zinc finger" evidence="18">
    <location>
        <begin position="47"/>
        <end position="96"/>
    </location>
</feature>
<evidence type="ECO:0000256" key="13">
    <source>
        <dbReference type="ARBA" id="ARBA00047384"/>
    </source>
</evidence>
<proteinExistence type="predicted"/>